<dbReference type="EMBL" id="CP059165">
    <property type="protein sequence ID" value="QLL05042.1"/>
    <property type="molecule type" value="Genomic_DNA"/>
</dbReference>
<protein>
    <submittedName>
        <fullName evidence="1">Uncharacterized protein</fullName>
    </submittedName>
</protein>
<name>A0A7D6E189_9MYCO</name>
<dbReference type="KEGG" id="mgor:H0P51_00895"/>
<dbReference type="Proteomes" id="UP000510682">
    <property type="component" value="Chromosome"/>
</dbReference>
<evidence type="ECO:0000313" key="1">
    <source>
        <dbReference type="EMBL" id="QLL05042.1"/>
    </source>
</evidence>
<accession>A0A7D6E189</accession>
<gene>
    <name evidence="1" type="ORF">H0P51_00895</name>
</gene>
<keyword evidence="2" id="KW-1185">Reference proteome</keyword>
<dbReference type="RefSeq" id="WP_180919290.1">
    <property type="nucleotide sequence ID" value="NZ_CP059165.1"/>
</dbReference>
<reference evidence="1" key="1">
    <citation type="submission" date="2020-07" db="EMBL/GenBank/DDBJ databases">
        <title>Description of Mycobacterium gordonae subsp. intergordonae subsp.nov. and Mycobacterium gordonae subsp. gordonae subsp. nov.</title>
        <authorList>
            <person name="Huang H."/>
        </authorList>
    </citation>
    <scope>NUCLEOTIDE SEQUENCE [LARGE SCALE GENOMIC DNA]</scope>
    <source>
        <strain evidence="1">24T</strain>
    </source>
</reference>
<proteinExistence type="predicted"/>
<reference evidence="1" key="2">
    <citation type="submission" date="2020-07" db="EMBL/GenBank/DDBJ databases">
        <authorList>
            <person name="Yu X."/>
        </authorList>
    </citation>
    <scope>NUCLEOTIDE SEQUENCE [LARGE SCALE GENOMIC DNA]</scope>
    <source>
        <strain evidence="1">24T</strain>
    </source>
</reference>
<dbReference type="AlphaFoldDB" id="A0A7D6E189"/>
<sequence>MSAAPSEGLACTTFFYSTPAALPSRAGLDAIVIAYCNQDRDLVSEVLRFSGDLVVERHGTTWCPASKAYFHANNGCSN</sequence>
<evidence type="ECO:0000313" key="2">
    <source>
        <dbReference type="Proteomes" id="UP000510682"/>
    </source>
</evidence>
<organism evidence="1 2">
    <name type="scientific">Mycobacterium vicinigordonae</name>
    <dbReference type="NCBI Taxonomy" id="1719132"/>
    <lineage>
        <taxon>Bacteria</taxon>
        <taxon>Bacillati</taxon>
        <taxon>Actinomycetota</taxon>
        <taxon>Actinomycetes</taxon>
        <taxon>Mycobacteriales</taxon>
        <taxon>Mycobacteriaceae</taxon>
        <taxon>Mycobacterium</taxon>
    </lineage>
</organism>